<dbReference type="PANTHER" id="PTHR23259:SF70">
    <property type="entry name" value="ACCESSORY GLAND PROTEIN ACP62F-RELATED"/>
    <property type="match status" value="1"/>
</dbReference>
<evidence type="ECO:0000313" key="4">
    <source>
        <dbReference type="EMBL" id="ADY39579.1"/>
    </source>
</evidence>
<keyword evidence="2" id="KW-1015">Disulfide bond</keyword>
<name>F1CJ48_HOTJU</name>
<evidence type="ECO:0000259" key="3">
    <source>
        <dbReference type="Pfam" id="PF01826"/>
    </source>
</evidence>
<evidence type="ECO:0000256" key="1">
    <source>
        <dbReference type="ARBA" id="ARBA00022690"/>
    </source>
</evidence>
<accession>F1CJ48</accession>
<keyword evidence="1" id="KW-0646">Protease inhibitor</keyword>
<proteinExistence type="evidence at transcript level"/>
<evidence type="ECO:0000256" key="2">
    <source>
        <dbReference type="ARBA" id="ARBA00023157"/>
    </source>
</evidence>
<dbReference type="Gene3D" id="2.10.25.10">
    <property type="entry name" value="Laminin"/>
    <property type="match status" value="1"/>
</dbReference>
<dbReference type="SUPFAM" id="SSF57567">
    <property type="entry name" value="Serine protease inhibitors"/>
    <property type="match status" value="1"/>
</dbReference>
<organism evidence="4">
    <name type="scientific">Hottentotta judaicus</name>
    <name type="common">Black scorpion</name>
    <name type="synonym">Buthotus judaicus</name>
    <dbReference type="NCBI Taxonomy" id="6863"/>
    <lineage>
        <taxon>Eukaryota</taxon>
        <taxon>Metazoa</taxon>
        <taxon>Ecdysozoa</taxon>
        <taxon>Arthropoda</taxon>
        <taxon>Chelicerata</taxon>
        <taxon>Arachnida</taxon>
        <taxon>Scorpiones</taxon>
        <taxon>Buthida</taxon>
        <taxon>Buthoidea</taxon>
        <taxon>Buthidae</taxon>
        <taxon>Hottentotta</taxon>
    </lineage>
</organism>
<dbReference type="PANTHER" id="PTHR23259">
    <property type="entry name" value="RIDDLE"/>
    <property type="match status" value="1"/>
</dbReference>
<feature type="domain" description="TIL" evidence="3">
    <location>
        <begin position="9"/>
        <end position="63"/>
    </location>
</feature>
<dbReference type="CDD" id="cd19941">
    <property type="entry name" value="TIL"/>
    <property type="match status" value="1"/>
</dbReference>
<dbReference type="EMBL" id="HQ288157">
    <property type="protein sequence ID" value="ADY39579.1"/>
    <property type="molecule type" value="mRNA"/>
</dbReference>
<dbReference type="AlphaFoldDB" id="F1CJ48"/>
<dbReference type="InterPro" id="IPR051368">
    <property type="entry name" value="SerProtInhib-TIL_Domain"/>
</dbReference>
<protein>
    <recommendedName>
        <fullName evidence="3">TIL domain-containing protein</fullName>
    </recommendedName>
</protein>
<sequence length="64" mass="7283">MSSSRECKRENEEYQECGTARPITCANYHNPPTGCTEQCVSDCFCKNGYYRASNRACVLLKDCF</sequence>
<dbReference type="InterPro" id="IPR036084">
    <property type="entry name" value="Ser_inhib-like_sf"/>
</dbReference>
<reference evidence="4" key="1">
    <citation type="journal article" date="2011" name="Toxicon">
        <title>The tale of a resting gland: transcriptome of a replete venom gland from the scorpion Hottentotta judaicus.</title>
        <authorList>
            <person name="Morgenstern D."/>
            <person name="Rohde B.H."/>
            <person name="King G.F."/>
            <person name="Tal T."/>
            <person name="Sher D."/>
            <person name="Zlotkin E."/>
        </authorList>
    </citation>
    <scope>NUCLEOTIDE SEQUENCE</scope>
    <source>
        <tissue evidence="4">Telson</tissue>
    </source>
</reference>
<dbReference type="InterPro" id="IPR002919">
    <property type="entry name" value="TIL_dom"/>
</dbReference>
<dbReference type="Pfam" id="PF01826">
    <property type="entry name" value="TIL"/>
    <property type="match status" value="1"/>
</dbReference>
<dbReference type="GO" id="GO:0030414">
    <property type="term" value="F:peptidase inhibitor activity"/>
    <property type="evidence" value="ECO:0007669"/>
    <property type="project" value="UniProtKB-KW"/>
</dbReference>